<keyword evidence="1" id="KW-0732">Signal</keyword>
<dbReference type="RefSeq" id="WP_270025011.1">
    <property type="nucleotide sequence ID" value="NZ_JAPDDP010000015.1"/>
</dbReference>
<evidence type="ECO:0000313" key="2">
    <source>
        <dbReference type="EMBL" id="MDA0180697.1"/>
    </source>
</evidence>
<proteinExistence type="predicted"/>
<feature type="chain" id="PRO_5040959961" evidence="1">
    <location>
        <begin position="32"/>
        <end position="457"/>
    </location>
</feature>
<evidence type="ECO:0000313" key="3">
    <source>
        <dbReference type="Proteomes" id="UP001147653"/>
    </source>
</evidence>
<dbReference type="EMBL" id="JAPDDP010000015">
    <property type="protein sequence ID" value="MDA0180697.1"/>
    <property type="molecule type" value="Genomic_DNA"/>
</dbReference>
<gene>
    <name evidence="2" type="ORF">OJ997_10370</name>
</gene>
<organism evidence="2 3">
    <name type="scientific">Solirubrobacter phytolaccae</name>
    <dbReference type="NCBI Taxonomy" id="1404360"/>
    <lineage>
        <taxon>Bacteria</taxon>
        <taxon>Bacillati</taxon>
        <taxon>Actinomycetota</taxon>
        <taxon>Thermoleophilia</taxon>
        <taxon>Solirubrobacterales</taxon>
        <taxon>Solirubrobacteraceae</taxon>
        <taxon>Solirubrobacter</taxon>
    </lineage>
</organism>
<keyword evidence="3" id="KW-1185">Reference proteome</keyword>
<accession>A0A9X3N9E8</accession>
<sequence length="457" mass="47599">MTARYSSRRSHTYAAALCALLVLAAAPRAGAAAIPVRDDVDAAGLAFAGPELITLRERDDGLQLVAQPRNGGPARSLLTVRRGQLASDPAREMTASAERVALIAEIEDGPYRVYAGPPAGPLAVVRSLPEREEWEPLLVDADGDRVLILEAKPTATGDGEGSDDEDQDEARAFLLHPTFGLVPIAWANGTRAPLALAGERALAYLQAPTRLAVVDLATGTEQVAIPLDSDWELDADLAPDGRVLVSTGAGVTLAAPGVAPQLIPNSRGLTRARFAGNAITAIEGNPVRQPVLLGADGARTPLGLPTRILPGFAADPAGFAWIANGCIRSAAIPLTPAAPGGKNPCPTTEAWLYGIPGPSKLRGRTIQAPVGCVTAPRDVCRGTLVARVFEGGPKIIARGRFSVPAGKERTVKMRVTRAAAAQFRRKGYGQLLLDAQIRNGRVGSGGNGAAELTVEID</sequence>
<dbReference type="AlphaFoldDB" id="A0A9X3N9E8"/>
<reference evidence="2" key="1">
    <citation type="submission" date="2022-10" db="EMBL/GenBank/DDBJ databases">
        <title>The WGS of Solirubrobacter phytolaccae KCTC 29190.</title>
        <authorList>
            <person name="Jiang Z."/>
        </authorList>
    </citation>
    <scope>NUCLEOTIDE SEQUENCE</scope>
    <source>
        <strain evidence="2">KCTC 29190</strain>
    </source>
</reference>
<evidence type="ECO:0000256" key="1">
    <source>
        <dbReference type="SAM" id="SignalP"/>
    </source>
</evidence>
<protein>
    <submittedName>
        <fullName evidence="2">Uncharacterized protein</fullName>
    </submittedName>
</protein>
<name>A0A9X3N9E8_9ACTN</name>
<dbReference type="Proteomes" id="UP001147653">
    <property type="component" value="Unassembled WGS sequence"/>
</dbReference>
<feature type="signal peptide" evidence="1">
    <location>
        <begin position="1"/>
        <end position="31"/>
    </location>
</feature>
<comment type="caution">
    <text evidence="2">The sequence shown here is derived from an EMBL/GenBank/DDBJ whole genome shotgun (WGS) entry which is preliminary data.</text>
</comment>